<gene>
    <name evidence="1" type="ORF">BSF38_05313</name>
</gene>
<dbReference type="AlphaFoldDB" id="A0A1U7CXR3"/>
<dbReference type="STRING" id="1387353.BSF38_05313"/>
<protein>
    <recommendedName>
        <fullName evidence="3">Zinc-finger domain-containing protein</fullName>
    </recommendedName>
</protein>
<dbReference type="RefSeq" id="WP_076350048.1">
    <property type="nucleotide sequence ID" value="NZ_CP019082.1"/>
</dbReference>
<accession>A0A1U7CXR3</accession>
<reference evidence="2" key="1">
    <citation type="submission" date="2016-12" db="EMBL/GenBank/DDBJ databases">
        <title>Comparative genomics of four Isosphaeraceae planctomycetes: a common pool of plasmids and glycoside hydrolase genes.</title>
        <authorList>
            <person name="Ivanova A."/>
        </authorList>
    </citation>
    <scope>NUCLEOTIDE SEQUENCE [LARGE SCALE GENOMIC DNA]</scope>
    <source>
        <strain evidence="2">PX4</strain>
    </source>
</reference>
<evidence type="ECO:0000313" key="1">
    <source>
        <dbReference type="EMBL" id="APW63737.1"/>
    </source>
</evidence>
<dbReference type="Proteomes" id="UP000186309">
    <property type="component" value="Chromosome"/>
</dbReference>
<evidence type="ECO:0000313" key="2">
    <source>
        <dbReference type="Proteomes" id="UP000186309"/>
    </source>
</evidence>
<dbReference type="EMBL" id="CP019082">
    <property type="protein sequence ID" value="APW63737.1"/>
    <property type="molecule type" value="Genomic_DNA"/>
</dbReference>
<organism evidence="1 2">
    <name type="scientific">Paludisphaera borealis</name>
    <dbReference type="NCBI Taxonomy" id="1387353"/>
    <lineage>
        <taxon>Bacteria</taxon>
        <taxon>Pseudomonadati</taxon>
        <taxon>Planctomycetota</taxon>
        <taxon>Planctomycetia</taxon>
        <taxon>Isosphaerales</taxon>
        <taxon>Isosphaeraceae</taxon>
        <taxon>Paludisphaera</taxon>
    </lineage>
</organism>
<evidence type="ECO:0008006" key="3">
    <source>
        <dbReference type="Google" id="ProtNLM"/>
    </source>
</evidence>
<keyword evidence="2" id="KW-1185">Reference proteome</keyword>
<proteinExistence type="predicted"/>
<name>A0A1U7CXR3_9BACT</name>
<dbReference type="OrthoDB" id="9899450at2"/>
<sequence>MNCRDFDQVWNQLLDVRRRDAGDRQAVDAARVARERSLREHADACPSCQVRHRQFETLRQALEAWTARPEASPTPSPGLTERIIEAAAQPELIVPVAGRSWFVRPRFAAFALASAAAAALLVTVGPRLRPEPPRPSSAPVPADGRRFGRGLLDGAVNDATAASWQLARLASEPAARLGKEMIDASFEPGDGSFQKAGFPSSSDLPSLDPESFSPVLLNQMGDLLAAGVRPLSTSARQAFGFLLTPTSEKPERPVVRPTAKGA</sequence>
<dbReference type="KEGG" id="pbor:BSF38_05313"/>